<dbReference type="InterPro" id="IPR050707">
    <property type="entry name" value="HTH_MetabolicPath_Reg"/>
</dbReference>
<name>A0A3M2L5I5_9NOCA</name>
<dbReference type="Pfam" id="PF09339">
    <property type="entry name" value="HTH_IclR"/>
    <property type="match status" value="1"/>
</dbReference>
<dbReference type="SUPFAM" id="SSF55781">
    <property type="entry name" value="GAF domain-like"/>
    <property type="match status" value="1"/>
</dbReference>
<dbReference type="SUPFAM" id="SSF46785">
    <property type="entry name" value="Winged helix' DNA-binding domain"/>
    <property type="match status" value="1"/>
</dbReference>
<evidence type="ECO:0000256" key="1">
    <source>
        <dbReference type="ARBA" id="ARBA00023015"/>
    </source>
</evidence>
<dbReference type="InterPro" id="IPR029016">
    <property type="entry name" value="GAF-like_dom_sf"/>
</dbReference>
<evidence type="ECO:0000313" key="7">
    <source>
        <dbReference type="Proteomes" id="UP000279275"/>
    </source>
</evidence>
<evidence type="ECO:0000259" key="5">
    <source>
        <dbReference type="PROSITE" id="PS51078"/>
    </source>
</evidence>
<dbReference type="Gene3D" id="3.30.450.40">
    <property type="match status" value="1"/>
</dbReference>
<dbReference type="InterPro" id="IPR005471">
    <property type="entry name" value="Tscrpt_reg_IclR_N"/>
</dbReference>
<reference evidence="6 7" key="1">
    <citation type="submission" date="2018-10" db="EMBL/GenBank/DDBJ databases">
        <title>Isolation from cow dung.</title>
        <authorList>
            <person name="Ling L."/>
        </authorList>
    </citation>
    <scope>NUCLEOTIDE SEQUENCE [LARGE SCALE GENOMIC DNA]</scope>
    <source>
        <strain evidence="6 7">NEAU-LL90</strain>
    </source>
</reference>
<keyword evidence="2" id="KW-0238">DNA-binding</keyword>
<keyword evidence="7" id="KW-1185">Reference proteome</keyword>
<evidence type="ECO:0000259" key="4">
    <source>
        <dbReference type="PROSITE" id="PS51077"/>
    </source>
</evidence>
<dbReference type="GO" id="GO:0003700">
    <property type="term" value="F:DNA-binding transcription factor activity"/>
    <property type="evidence" value="ECO:0007669"/>
    <property type="project" value="TreeGrafter"/>
</dbReference>
<dbReference type="Gene3D" id="1.10.10.10">
    <property type="entry name" value="Winged helix-like DNA-binding domain superfamily/Winged helix DNA-binding domain"/>
    <property type="match status" value="1"/>
</dbReference>
<dbReference type="Pfam" id="PF01614">
    <property type="entry name" value="IclR_C"/>
    <property type="match status" value="1"/>
</dbReference>
<dbReference type="InterPro" id="IPR014757">
    <property type="entry name" value="Tscrpt_reg_IclR_C"/>
</dbReference>
<comment type="caution">
    <text evidence="6">The sequence shown here is derived from an EMBL/GenBank/DDBJ whole genome shotgun (WGS) entry which is preliminary data.</text>
</comment>
<dbReference type="SMART" id="SM00346">
    <property type="entry name" value="HTH_ICLR"/>
    <property type="match status" value="1"/>
</dbReference>
<sequence>MTSSLDPRSVLGRIVLILDAFEVEDHAVGLSELVRRTGLPKATVHRMCQDLVAARLLSLSSAGYSLGRGLFELGLRASVERALSEVAVPFMQDLYARTRETVHLGVLDGDEVVYVSKIGGHRQVSAPSRVGGRMPLYCTAIGRVLLAHCDAATVDRILSGRLIRRTARTIVGPGLLRAQLDRVLEAGVAFEYEESSAGVACIAAPILGSAGQPLAAISVTGSTSRFRPAEHVDPVRAAATGVASALARRPRLNPR</sequence>
<feature type="domain" description="IclR-ED" evidence="5">
    <location>
        <begin position="69"/>
        <end position="252"/>
    </location>
</feature>
<dbReference type="InterPro" id="IPR036390">
    <property type="entry name" value="WH_DNA-bd_sf"/>
</dbReference>
<dbReference type="PANTHER" id="PTHR30136">
    <property type="entry name" value="HELIX-TURN-HELIX TRANSCRIPTIONAL REGULATOR, ICLR FAMILY"/>
    <property type="match status" value="1"/>
</dbReference>
<dbReference type="OrthoDB" id="60629at2"/>
<gene>
    <name evidence="6" type="ORF">EBN03_11830</name>
</gene>
<evidence type="ECO:0000313" key="6">
    <source>
        <dbReference type="EMBL" id="RMI32654.1"/>
    </source>
</evidence>
<dbReference type="AlphaFoldDB" id="A0A3M2L5I5"/>
<dbReference type="Proteomes" id="UP000279275">
    <property type="component" value="Unassembled WGS sequence"/>
</dbReference>
<feature type="domain" description="HTH iclR-type" evidence="4">
    <location>
        <begin position="8"/>
        <end position="68"/>
    </location>
</feature>
<protein>
    <submittedName>
        <fullName evidence="6">IclR family transcriptional regulator</fullName>
    </submittedName>
</protein>
<dbReference type="PROSITE" id="PS51078">
    <property type="entry name" value="ICLR_ED"/>
    <property type="match status" value="1"/>
</dbReference>
<dbReference type="GO" id="GO:0003677">
    <property type="term" value="F:DNA binding"/>
    <property type="evidence" value="ECO:0007669"/>
    <property type="project" value="UniProtKB-KW"/>
</dbReference>
<evidence type="ECO:0000256" key="3">
    <source>
        <dbReference type="ARBA" id="ARBA00023163"/>
    </source>
</evidence>
<organism evidence="6 7">
    <name type="scientific">Nocardia stercoris</name>
    <dbReference type="NCBI Taxonomy" id="2483361"/>
    <lineage>
        <taxon>Bacteria</taxon>
        <taxon>Bacillati</taxon>
        <taxon>Actinomycetota</taxon>
        <taxon>Actinomycetes</taxon>
        <taxon>Mycobacteriales</taxon>
        <taxon>Nocardiaceae</taxon>
        <taxon>Nocardia</taxon>
    </lineage>
</organism>
<dbReference type="InterPro" id="IPR036388">
    <property type="entry name" value="WH-like_DNA-bd_sf"/>
</dbReference>
<dbReference type="GO" id="GO:0045892">
    <property type="term" value="P:negative regulation of DNA-templated transcription"/>
    <property type="evidence" value="ECO:0007669"/>
    <property type="project" value="TreeGrafter"/>
</dbReference>
<keyword evidence="3" id="KW-0804">Transcription</keyword>
<dbReference type="EMBL" id="RFFH01000004">
    <property type="protein sequence ID" value="RMI32654.1"/>
    <property type="molecule type" value="Genomic_DNA"/>
</dbReference>
<evidence type="ECO:0000256" key="2">
    <source>
        <dbReference type="ARBA" id="ARBA00023125"/>
    </source>
</evidence>
<keyword evidence="1" id="KW-0805">Transcription regulation</keyword>
<accession>A0A3M2L5I5</accession>
<dbReference type="PANTHER" id="PTHR30136:SF24">
    <property type="entry name" value="HTH-TYPE TRANSCRIPTIONAL REPRESSOR ALLR"/>
    <property type="match status" value="1"/>
</dbReference>
<dbReference type="PROSITE" id="PS51077">
    <property type="entry name" value="HTH_ICLR"/>
    <property type="match status" value="1"/>
</dbReference>
<proteinExistence type="predicted"/>